<feature type="transmembrane region" description="Helical" evidence="5">
    <location>
        <begin position="87"/>
        <end position="105"/>
    </location>
</feature>
<dbReference type="Proteomes" id="UP000540989">
    <property type="component" value="Unassembled WGS sequence"/>
</dbReference>
<dbReference type="Pfam" id="PF00324">
    <property type="entry name" value="AA_permease"/>
    <property type="match status" value="1"/>
</dbReference>
<evidence type="ECO:0000313" key="8">
    <source>
        <dbReference type="Proteomes" id="UP000540989"/>
    </source>
</evidence>
<feature type="transmembrane region" description="Helical" evidence="5">
    <location>
        <begin position="338"/>
        <end position="357"/>
    </location>
</feature>
<comment type="subcellular location">
    <subcellularLocation>
        <location evidence="1">Membrane</location>
        <topology evidence="1">Multi-pass membrane protein</topology>
    </subcellularLocation>
</comment>
<keyword evidence="8" id="KW-1185">Reference proteome</keyword>
<evidence type="ECO:0000256" key="5">
    <source>
        <dbReference type="SAM" id="Phobius"/>
    </source>
</evidence>
<evidence type="ECO:0000256" key="1">
    <source>
        <dbReference type="ARBA" id="ARBA00004141"/>
    </source>
</evidence>
<feature type="transmembrane region" description="Helical" evidence="5">
    <location>
        <begin position="196"/>
        <end position="215"/>
    </location>
</feature>
<dbReference type="RefSeq" id="WP_184220111.1">
    <property type="nucleotide sequence ID" value="NZ_JACHIP010000005.1"/>
</dbReference>
<dbReference type="PANTHER" id="PTHR42770">
    <property type="entry name" value="AMINO ACID TRANSPORTER-RELATED"/>
    <property type="match status" value="1"/>
</dbReference>
<keyword evidence="3 5" id="KW-1133">Transmembrane helix</keyword>
<dbReference type="EMBL" id="JACHIP010000005">
    <property type="protein sequence ID" value="MBB5059156.1"/>
    <property type="molecule type" value="Genomic_DNA"/>
</dbReference>
<dbReference type="GO" id="GO:0016020">
    <property type="term" value="C:membrane"/>
    <property type="evidence" value="ECO:0007669"/>
    <property type="project" value="UniProtKB-SubCell"/>
</dbReference>
<dbReference type="PIRSF" id="PIRSF006060">
    <property type="entry name" value="AA_transporter"/>
    <property type="match status" value="1"/>
</dbReference>
<name>A0A7W7ZH39_9BACT</name>
<reference evidence="7 8" key="1">
    <citation type="submission" date="2020-08" db="EMBL/GenBank/DDBJ databases">
        <title>Genomic Encyclopedia of Type Strains, Phase IV (KMG-V): Genome sequencing to study the core and pangenomes of soil and plant-associated prokaryotes.</title>
        <authorList>
            <person name="Whitman W."/>
        </authorList>
    </citation>
    <scope>NUCLEOTIDE SEQUENCE [LARGE SCALE GENOMIC DNA]</scope>
    <source>
        <strain evidence="7 8">M8UP14</strain>
    </source>
</reference>
<accession>A0A7W7ZH39</accession>
<protein>
    <submittedName>
        <fullName evidence="7">Amino acid transporter</fullName>
    </submittedName>
</protein>
<dbReference type="InterPro" id="IPR004841">
    <property type="entry name" value="AA-permease/SLC12A_dom"/>
</dbReference>
<feature type="transmembrane region" description="Helical" evidence="5">
    <location>
        <begin position="388"/>
        <end position="407"/>
    </location>
</feature>
<keyword evidence="4 5" id="KW-0472">Membrane</keyword>
<keyword evidence="2 5" id="KW-0812">Transmembrane</keyword>
<organism evidence="7 8">
    <name type="scientific">Granulicella aggregans</name>
    <dbReference type="NCBI Taxonomy" id="474949"/>
    <lineage>
        <taxon>Bacteria</taxon>
        <taxon>Pseudomonadati</taxon>
        <taxon>Acidobacteriota</taxon>
        <taxon>Terriglobia</taxon>
        <taxon>Terriglobales</taxon>
        <taxon>Acidobacteriaceae</taxon>
        <taxon>Granulicella</taxon>
    </lineage>
</organism>
<comment type="caution">
    <text evidence="7">The sequence shown here is derived from an EMBL/GenBank/DDBJ whole genome shotgun (WGS) entry which is preliminary data.</text>
</comment>
<evidence type="ECO:0000256" key="2">
    <source>
        <dbReference type="ARBA" id="ARBA00022692"/>
    </source>
</evidence>
<dbReference type="Gene3D" id="1.20.1740.10">
    <property type="entry name" value="Amino acid/polyamine transporter I"/>
    <property type="match status" value="1"/>
</dbReference>
<feature type="domain" description="Amino acid permease/ SLC12A" evidence="6">
    <location>
        <begin position="45"/>
        <end position="377"/>
    </location>
</feature>
<proteinExistence type="predicted"/>
<evidence type="ECO:0000259" key="6">
    <source>
        <dbReference type="Pfam" id="PF00324"/>
    </source>
</evidence>
<feature type="transmembrane region" description="Helical" evidence="5">
    <location>
        <begin position="235"/>
        <end position="258"/>
    </location>
</feature>
<feature type="transmembrane region" description="Helical" evidence="5">
    <location>
        <begin position="155"/>
        <end position="176"/>
    </location>
</feature>
<evidence type="ECO:0000256" key="3">
    <source>
        <dbReference type="ARBA" id="ARBA00022989"/>
    </source>
</evidence>
<gene>
    <name evidence="7" type="ORF">HDF16_003879</name>
</gene>
<dbReference type="AlphaFoldDB" id="A0A7W7ZH39"/>
<evidence type="ECO:0000256" key="4">
    <source>
        <dbReference type="ARBA" id="ARBA00023136"/>
    </source>
</evidence>
<feature type="transmembrane region" description="Helical" evidence="5">
    <location>
        <begin position="20"/>
        <end position="41"/>
    </location>
</feature>
<feature type="transmembrane region" description="Helical" evidence="5">
    <location>
        <begin position="47"/>
        <end position="66"/>
    </location>
</feature>
<sequence>MPKDQHAPVTLKRSLRYRDLILYGIILIQPTAPMPVFGVIYQESRGHVVLAILLALVAMLFTAYSYGRMARAYPTGGSAFTYVGQELHPGLGYITGWCMAMDYILNPLICTIWCSKAAMNFVPGVPYFAWVLLFALLFTGLNLRGVETSARINAAVAAGLGVVIVLFVVAAIRYLIHTAIGSPAFFLDPLYNKATFSAPAVYRGTSIAVLTYIGFDGISTLSDEAHDPQKTIPRAIILTCLITGVLASIEVYLAQLVWPRGMAFPDLDTAYVAVAQRVGGVFLFAIMNGALLIATVGSGMASQLGAARLLFAMGQDGALPRSFFGSLNPVRRIPQNNVLLIGAIVLVGSLAMSYQLGTELLNYGALLAFMGVNVASAVLAWRSREPAFWVAIVFSLAGFIVCFFLWLNLGRTALWAGTIWACLGILLWLVRRKRIGSPLATEQG</sequence>
<dbReference type="GO" id="GO:0055085">
    <property type="term" value="P:transmembrane transport"/>
    <property type="evidence" value="ECO:0007669"/>
    <property type="project" value="InterPro"/>
</dbReference>
<dbReference type="PANTHER" id="PTHR42770:SF16">
    <property type="entry name" value="AMINO ACID PERMEASE"/>
    <property type="match status" value="1"/>
</dbReference>
<feature type="transmembrane region" description="Helical" evidence="5">
    <location>
        <begin position="125"/>
        <end position="143"/>
    </location>
</feature>
<feature type="transmembrane region" description="Helical" evidence="5">
    <location>
        <begin position="413"/>
        <end position="430"/>
    </location>
</feature>
<dbReference type="InterPro" id="IPR050367">
    <property type="entry name" value="APC_superfamily"/>
</dbReference>
<feature type="transmembrane region" description="Helical" evidence="5">
    <location>
        <begin position="363"/>
        <end position="381"/>
    </location>
</feature>
<evidence type="ECO:0000313" key="7">
    <source>
        <dbReference type="EMBL" id="MBB5059156.1"/>
    </source>
</evidence>
<feature type="transmembrane region" description="Helical" evidence="5">
    <location>
        <begin position="278"/>
        <end position="301"/>
    </location>
</feature>